<feature type="region of interest" description="Disordered" evidence="1">
    <location>
        <begin position="314"/>
        <end position="373"/>
    </location>
</feature>
<dbReference type="OrthoDB" id="2016548at2759"/>
<evidence type="ECO:0000256" key="1">
    <source>
        <dbReference type="SAM" id="MobiDB-lite"/>
    </source>
</evidence>
<evidence type="ECO:0000313" key="5">
    <source>
        <dbReference type="Proteomes" id="UP001151582"/>
    </source>
</evidence>
<feature type="transmembrane region" description="Helical" evidence="2">
    <location>
        <begin position="198"/>
        <end position="221"/>
    </location>
</feature>
<comment type="caution">
    <text evidence="4">The sequence shown here is derived from an EMBL/GenBank/DDBJ whole genome shotgun (WGS) entry which is preliminary data.</text>
</comment>
<sequence length="399" mass="43549">MGLLTRLRGRSTPLRNHAPAGSDDSYSEQCNDEPATPLPLLPYYRDYFIRMLGHHKHPRPPPPPHWYLVYLWSFIAAFIAIAVVAIPTYVSNYFTEHHIPTIIGSFGATAVLLYGTIDAPLAQPRNLVLGHLSSAIWGVVINTIFNAITSDPDSLRWLSCALAVAGSITIMQALGAVHPPGGATALIAVSGGAEIYDLGFLYIAIPVLFGVIIMLLVALAFNNIQRHYPVYWWKKKAQQQPLTNNNDSSEEEEKSGKNRSHHTWPTTTLLPLEPKPPGALLARCLSHASAPASCGELDMVSILPCAEKRGDLVDTAQDDSAQTTVASVRRQANPRQSLPDREANMSRTLPSPSPALLINPYQDPTGPNTTTPPNSTIAQLQDEVTRLRAVLHAHGISFY</sequence>
<gene>
    <name evidence="4" type="ORF">H4R34_005456</name>
</gene>
<protein>
    <recommendedName>
        <fullName evidence="3">HPP transmembrane region domain-containing protein</fullName>
    </recommendedName>
</protein>
<feature type="domain" description="HPP transmembrane region" evidence="3">
    <location>
        <begin position="67"/>
        <end position="229"/>
    </location>
</feature>
<feature type="transmembrane region" description="Helical" evidence="2">
    <location>
        <begin position="67"/>
        <end position="90"/>
    </location>
</feature>
<keyword evidence="2" id="KW-0472">Membrane</keyword>
<proteinExistence type="predicted"/>
<dbReference type="EMBL" id="JANBQB010001100">
    <property type="protein sequence ID" value="KAJ1972293.1"/>
    <property type="molecule type" value="Genomic_DNA"/>
</dbReference>
<dbReference type="SUPFAM" id="SSF103473">
    <property type="entry name" value="MFS general substrate transporter"/>
    <property type="match status" value="1"/>
</dbReference>
<keyword evidence="2" id="KW-1133">Transmembrane helix</keyword>
<keyword evidence="2" id="KW-0812">Transmembrane</keyword>
<dbReference type="PANTHER" id="PTHR33741:SF5">
    <property type="entry name" value="TRANSMEMBRANE PROTEIN DDB_G0269096-RELATED"/>
    <property type="match status" value="1"/>
</dbReference>
<dbReference type="Proteomes" id="UP001151582">
    <property type="component" value="Unassembled WGS sequence"/>
</dbReference>
<feature type="compositionally biased region" description="Low complexity" evidence="1">
    <location>
        <begin position="364"/>
        <end position="373"/>
    </location>
</feature>
<feature type="transmembrane region" description="Helical" evidence="2">
    <location>
        <begin position="102"/>
        <end position="122"/>
    </location>
</feature>
<feature type="region of interest" description="Disordered" evidence="1">
    <location>
        <begin position="12"/>
        <end position="32"/>
    </location>
</feature>
<organism evidence="4 5">
    <name type="scientific">Dimargaris verticillata</name>
    <dbReference type="NCBI Taxonomy" id="2761393"/>
    <lineage>
        <taxon>Eukaryota</taxon>
        <taxon>Fungi</taxon>
        <taxon>Fungi incertae sedis</taxon>
        <taxon>Zoopagomycota</taxon>
        <taxon>Kickxellomycotina</taxon>
        <taxon>Dimargaritomycetes</taxon>
        <taxon>Dimargaritales</taxon>
        <taxon>Dimargaritaceae</taxon>
        <taxon>Dimargaris</taxon>
    </lineage>
</organism>
<dbReference type="AlphaFoldDB" id="A0A9W8AWV9"/>
<feature type="region of interest" description="Disordered" evidence="1">
    <location>
        <begin position="241"/>
        <end position="272"/>
    </location>
</feature>
<dbReference type="InterPro" id="IPR007065">
    <property type="entry name" value="HPP"/>
</dbReference>
<feature type="transmembrane region" description="Helical" evidence="2">
    <location>
        <begin position="128"/>
        <end position="145"/>
    </location>
</feature>
<accession>A0A9W8AWV9</accession>
<evidence type="ECO:0000256" key="2">
    <source>
        <dbReference type="SAM" id="Phobius"/>
    </source>
</evidence>
<keyword evidence="5" id="KW-1185">Reference proteome</keyword>
<dbReference type="PANTHER" id="PTHR33741">
    <property type="entry name" value="TRANSMEMBRANE PROTEIN DDB_G0269096-RELATED"/>
    <property type="match status" value="1"/>
</dbReference>
<dbReference type="InterPro" id="IPR036259">
    <property type="entry name" value="MFS_trans_sf"/>
</dbReference>
<evidence type="ECO:0000259" key="3">
    <source>
        <dbReference type="Pfam" id="PF04982"/>
    </source>
</evidence>
<reference evidence="4" key="1">
    <citation type="submission" date="2022-07" db="EMBL/GenBank/DDBJ databases">
        <title>Phylogenomic reconstructions and comparative analyses of Kickxellomycotina fungi.</title>
        <authorList>
            <person name="Reynolds N.K."/>
            <person name="Stajich J.E."/>
            <person name="Barry K."/>
            <person name="Grigoriev I.V."/>
            <person name="Crous P."/>
            <person name="Smith M.E."/>
        </authorList>
    </citation>
    <scope>NUCLEOTIDE SEQUENCE</scope>
    <source>
        <strain evidence="4">RSA 567</strain>
    </source>
</reference>
<dbReference type="Pfam" id="PF04982">
    <property type="entry name" value="TM_HPP"/>
    <property type="match status" value="1"/>
</dbReference>
<name>A0A9W8AWV9_9FUNG</name>
<dbReference type="InterPro" id="IPR058581">
    <property type="entry name" value="TM_HPP"/>
</dbReference>
<evidence type="ECO:0000313" key="4">
    <source>
        <dbReference type="EMBL" id="KAJ1972293.1"/>
    </source>
</evidence>